<organism evidence="2 3">
    <name type="scientific">Sebaldella termitidis (strain ATCC 33386 / NCTC 11300)</name>
    <dbReference type="NCBI Taxonomy" id="526218"/>
    <lineage>
        <taxon>Bacteria</taxon>
        <taxon>Fusobacteriati</taxon>
        <taxon>Fusobacteriota</taxon>
        <taxon>Fusobacteriia</taxon>
        <taxon>Fusobacteriales</taxon>
        <taxon>Leptotrichiaceae</taxon>
        <taxon>Sebaldella</taxon>
    </lineage>
</organism>
<gene>
    <name evidence="2" type="ordered locus">Sterm_3673</name>
</gene>
<evidence type="ECO:0000313" key="2">
    <source>
        <dbReference type="EMBL" id="ACZ10507.1"/>
    </source>
</evidence>
<dbReference type="AlphaFoldDB" id="D1ARM1"/>
<proteinExistence type="predicted"/>
<dbReference type="Proteomes" id="UP000000845">
    <property type="component" value="Chromosome"/>
</dbReference>
<dbReference type="RefSeq" id="WP_012863089.1">
    <property type="nucleotide sequence ID" value="NC_013517.1"/>
</dbReference>
<evidence type="ECO:0000256" key="1">
    <source>
        <dbReference type="SAM" id="Phobius"/>
    </source>
</evidence>
<protein>
    <recommendedName>
        <fullName evidence="4">Prepilin-type N-terminal cleavage/methylation domain-containing protein</fullName>
    </recommendedName>
</protein>
<dbReference type="eggNOG" id="COG2165">
    <property type="taxonomic scope" value="Bacteria"/>
</dbReference>
<feature type="transmembrane region" description="Helical" evidence="1">
    <location>
        <begin position="6"/>
        <end position="29"/>
    </location>
</feature>
<accession>D1ARM1</accession>
<keyword evidence="1" id="KW-0472">Membrane</keyword>
<sequence>MNKRGYTIIEVLLFLGLISIFFCFTAYSLEKRKRAESFGKVKTELALFIRKVQKYGFQSENEYQLEFNFSGKKVIFKEKDGEILEELRLPENIGYFSNNSDKKADFIRKTTKNGNFDKGFSIFLADRSLGKIYYKISVSTVNTMKYPVISVYKAKKPMKSDENYLDYSLWDEEL</sequence>
<dbReference type="HOGENOM" id="CLU_1487313_0_0_0"/>
<keyword evidence="1" id="KW-0812">Transmembrane</keyword>
<dbReference type="STRING" id="526218.Sterm_3673"/>
<dbReference type="EMBL" id="CP001739">
    <property type="protein sequence ID" value="ACZ10507.1"/>
    <property type="molecule type" value="Genomic_DNA"/>
</dbReference>
<evidence type="ECO:0000313" key="3">
    <source>
        <dbReference type="Proteomes" id="UP000000845"/>
    </source>
</evidence>
<keyword evidence="1" id="KW-1133">Transmembrane helix</keyword>
<keyword evidence="3" id="KW-1185">Reference proteome</keyword>
<reference evidence="2 3" key="2">
    <citation type="journal article" date="2010" name="Stand. Genomic Sci.">
        <title>Complete genome sequence of Sebaldella termitidis type strain (NCTC 11300).</title>
        <authorList>
            <person name="Harmon-Smith M."/>
            <person name="Celia L."/>
            <person name="Chertkov O."/>
            <person name="Lapidus A."/>
            <person name="Copeland A."/>
            <person name="Glavina Del Rio T."/>
            <person name="Nolan M."/>
            <person name="Lucas S."/>
            <person name="Tice H."/>
            <person name="Cheng J.F."/>
            <person name="Han C."/>
            <person name="Detter J.C."/>
            <person name="Bruce D."/>
            <person name="Goodwin L."/>
            <person name="Pitluck S."/>
            <person name="Pati A."/>
            <person name="Liolios K."/>
            <person name="Ivanova N."/>
            <person name="Mavromatis K."/>
            <person name="Mikhailova N."/>
            <person name="Chen A."/>
            <person name="Palaniappan K."/>
            <person name="Land M."/>
            <person name="Hauser L."/>
            <person name="Chang Y.J."/>
            <person name="Jeffries C.D."/>
            <person name="Brettin T."/>
            <person name="Goker M."/>
            <person name="Beck B."/>
            <person name="Bristow J."/>
            <person name="Eisen J.A."/>
            <person name="Markowitz V."/>
            <person name="Hugenholtz P."/>
            <person name="Kyrpides N.C."/>
            <person name="Klenk H.P."/>
            <person name="Chen F."/>
        </authorList>
    </citation>
    <scope>NUCLEOTIDE SEQUENCE [LARGE SCALE GENOMIC DNA]</scope>
    <source>
        <strain evidence="3">ATCC 33386 / NCTC 11300</strain>
    </source>
</reference>
<evidence type="ECO:0008006" key="4">
    <source>
        <dbReference type="Google" id="ProtNLM"/>
    </source>
</evidence>
<reference evidence="3" key="1">
    <citation type="submission" date="2009-09" db="EMBL/GenBank/DDBJ databases">
        <title>The complete chromosome of Sebaldella termitidis ATCC 33386.</title>
        <authorList>
            <consortium name="US DOE Joint Genome Institute (JGI-PGF)"/>
            <person name="Lucas S."/>
            <person name="Copeland A."/>
            <person name="Lapidus A."/>
            <person name="Glavina del Rio T."/>
            <person name="Dalin E."/>
            <person name="Tice H."/>
            <person name="Bruce D."/>
            <person name="Goodwin L."/>
            <person name="Pitluck S."/>
            <person name="Kyrpides N."/>
            <person name="Mavromatis K."/>
            <person name="Ivanova N."/>
            <person name="Mikhailova N."/>
            <person name="Sims D."/>
            <person name="Meincke L."/>
            <person name="Brettin T."/>
            <person name="Detter J.C."/>
            <person name="Han C."/>
            <person name="Larimer F."/>
            <person name="Land M."/>
            <person name="Hauser L."/>
            <person name="Markowitz V."/>
            <person name="Cheng J.F."/>
            <person name="Hugenholtz P."/>
            <person name="Woyke T."/>
            <person name="Wu D."/>
            <person name="Eisen J.A."/>
        </authorList>
    </citation>
    <scope>NUCLEOTIDE SEQUENCE [LARGE SCALE GENOMIC DNA]</scope>
    <source>
        <strain evidence="3">ATCC 33386 / NCTC 11300</strain>
    </source>
</reference>
<name>D1ARM1_SEBTE</name>
<dbReference type="KEGG" id="str:Sterm_3673"/>